<dbReference type="EMBL" id="DTHO01000062">
    <property type="protein sequence ID" value="HGG99950.1"/>
    <property type="molecule type" value="Genomic_DNA"/>
</dbReference>
<organism evidence="2">
    <name type="scientific">Thermodesulfovibrio aggregans</name>
    <dbReference type="NCBI Taxonomy" id="86166"/>
    <lineage>
        <taxon>Bacteria</taxon>
        <taxon>Pseudomonadati</taxon>
        <taxon>Nitrospirota</taxon>
        <taxon>Thermodesulfovibrionia</taxon>
        <taxon>Thermodesulfovibrionales</taxon>
        <taxon>Thermodesulfovibrionaceae</taxon>
        <taxon>Thermodesulfovibrio</taxon>
    </lineage>
</organism>
<accession>A0A7C4EPH1</accession>
<gene>
    <name evidence="2" type="ORF">ENV75_05850</name>
</gene>
<dbReference type="InterPro" id="IPR014925">
    <property type="entry name" value="CGGC_dom"/>
</dbReference>
<sequence length="125" mass="13506">MKKIVILKCTMISDQNLCPGDAKCLVAFSRKEGEFERYKNDDAAIVGIMNCGGCEGNKTRVICSLALLKMHLSALKENVDAVHIGTCIMKFCSRKDDIVAAVKEKAGVEVIEGSHPYAPPAVFGS</sequence>
<dbReference type="AlphaFoldDB" id="A0A7C4EPH1"/>
<feature type="domain" description="CGGC" evidence="1">
    <location>
        <begin position="3"/>
        <end position="115"/>
    </location>
</feature>
<evidence type="ECO:0000259" key="1">
    <source>
        <dbReference type="SMART" id="SM01078"/>
    </source>
</evidence>
<reference evidence="2" key="1">
    <citation type="journal article" date="2020" name="mSystems">
        <title>Genome- and Community-Level Interaction Insights into Carbon Utilization and Element Cycling Functions of Hydrothermarchaeota in Hydrothermal Sediment.</title>
        <authorList>
            <person name="Zhou Z."/>
            <person name="Liu Y."/>
            <person name="Xu W."/>
            <person name="Pan J."/>
            <person name="Luo Z.H."/>
            <person name="Li M."/>
        </authorList>
    </citation>
    <scope>NUCLEOTIDE SEQUENCE [LARGE SCALE GENOMIC DNA]</scope>
    <source>
        <strain evidence="2">SpSt-788</strain>
    </source>
</reference>
<comment type="caution">
    <text evidence="2">The sequence shown here is derived from an EMBL/GenBank/DDBJ whole genome shotgun (WGS) entry which is preliminary data.</text>
</comment>
<protein>
    <submittedName>
        <fullName evidence="2">CGGC domain-containing protein</fullName>
    </submittedName>
</protein>
<evidence type="ECO:0000313" key="2">
    <source>
        <dbReference type="EMBL" id="HGG99950.1"/>
    </source>
</evidence>
<dbReference type="SMART" id="SM01078">
    <property type="entry name" value="CGGC"/>
    <property type="match status" value="1"/>
</dbReference>
<name>A0A7C4EPH1_9BACT</name>
<proteinExistence type="predicted"/>
<dbReference type="Pfam" id="PF08821">
    <property type="entry name" value="CGGC"/>
    <property type="match status" value="1"/>
</dbReference>